<comment type="caution">
    <text evidence="2">The sequence shown here is derived from an EMBL/GenBank/DDBJ whole genome shotgun (WGS) entry which is preliminary data.</text>
</comment>
<feature type="chain" id="PRO_5046662895" evidence="1">
    <location>
        <begin position="20"/>
        <end position="181"/>
    </location>
</feature>
<evidence type="ECO:0000313" key="2">
    <source>
        <dbReference type="EMBL" id="KAL0639456.1"/>
    </source>
</evidence>
<dbReference type="Proteomes" id="UP001447188">
    <property type="component" value="Unassembled WGS sequence"/>
</dbReference>
<reference evidence="2 3" key="1">
    <citation type="submission" date="2024-02" db="EMBL/GenBank/DDBJ databases">
        <title>Discinaceae phylogenomics.</title>
        <authorList>
            <person name="Dirks A.C."/>
            <person name="James T.Y."/>
        </authorList>
    </citation>
    <scope>NUCLEOTIDE SEQUENCE [LARGE SCALE GENOMIC DNA]</scope>
    <source>
        <strain evidence="2 3">ACD0624</strain>
    </source>
</reference>
<dbReference type="EMBL" id="JBBBZM010000011">
    <property type="protein sequence ID" value="KAL0639456.1"/>
    <property type="molecule type" value="Genomic_DNA"/>
</dbReference>
<gene>
    <name evidence="2" type="ORF">Q9L58_001484</name>
</gene>
<protein>
    <submittedName>
        <fullName evidence="2">Uncharacterized protein</fullName>
    </submittedName>
</protein>
<keyword evidence="1" id="KW-0732">Signal</keyword>
<feature type="signal peptide" evidence="1">
    <location>
        <begin position="1"/>
        <end position="19"/>
    </location>
</feature>
<organism evidence="2 3">
    <name type="scientific">Discina gigas</name>
    <dbReference type="NCBI Taxonomy" id="1032678"/>
    <lineage>
        <taxon>Eukaryota</taxon>
        <taxon>Fungi</taxon>
        <taxon>Dikarya</taxon>
        <taxon>Ascomycota</taxon>
        <taxon>Pezizomycotina</taxon>
        <taxon>Pezizomycetes</taxon>
        <taxon>Pezizales</taxon>
        <taxon>Discinaceae</taxon>
        <taxon>Discina</taxon>
    </lineage>
</organism>
<keyword evidence="3" id="KW-1185">Reference proteome</keyword>
<name>A0ABR3GU30_9PEZI</name>
<evidence type="ECO:0000313" key="3">
    <source>
        <dbReference type="Proteomes" id="UP001447188"/>
    </source>
</evidence>
<evidence type="ECO:0000256" key="1">
    <source>
        <dbReference type="SAM" id="SignalP"/>
    </source>
</evidence>
<accession>A0ABR3GU30</accession>
<proteinExistence type="predicted"/>
<sequence>MQITIVSVLTAALATLSAAAAVPAAPAVSKPLPAKFTLTMTPNVANTGTVVDKFPSVVTIDEGADTTPMGLGGLNHPGLRQIKLTGYRSGTEGVVIHGSDGDHPMSIIPWGEVRFEQEAFGVSVGFVDVNGVLAFDAHDGKGPQTLWMACARHTYTDNWSVWWAQEGKADCVPITLKVVPL</sequence>